<feature type="non-terminal residue" evidence="2">
    <location>
        <position position="1"/>
    </location>
</feature>
<name>X1CXM1_9ZZZZ</name>
<dbReference type="InterPro" id="IPR004184">
    <property type="entry name" value="PFL_dom"/>
</dbReference>
<gene>
    <name evidence="2" type="ORF">S01H4_56272</name>
</gene>
<evidence type="ECO:0000259" key="1">
    <source>
        <dbReference type="PROSITE" id="PS51554"/>
    </source>
</evidence>
<sequence>IDGLENFIKTRRNQLDLTKAEDLERGIFYKACLIVCDGVKTFARRYGQLAREMAEEERNPNRKEELLQIAEVNERVPAKPARTFWEACQCVWTLHVINWLENNGHSQRR</sequence>
<proteinExistence type="predicted"/>
<organism evidence="2">
    <name type="scientific">marine sediment metagenome</name>
    <dbReference type="NCBI Taxonomy" id="412755"/>
    <lineage>
        <taxon>unclassified sequences</taxon>
        <taxon>metagenomes</taxon>
        <taxon>ecological metagenomes</taxon>
    </lineage>
</organism>
<dbReference type="PANTHER" id="PTHR43641:SF2">
    <property type="entry name" value="DEHYDRATASE YBIW-RELATED"/>
    <property type="match status" value="1"/>
</dbReference>
<dbReference type="GO" id="GO:0005829">
    <property type="term" value="C:cytosol"/>
    <property type="evidence" value="ECO:0007669"/>
    <property type="project" value="TreeGrafter"/>
</dbReference>
<dbReference type="Gene3D" id="3.20.70.20">
    <property type="match status" value="1"/>
</dbReference>
<protein>
    <recommendedName>
        <fullName evidence="1">PFL domain-containing protein</fullName>
    </recommendedName>
</protein>
<dbReference type="SUPFAM" id="SSF51998">
    <property type="entry name" value="PFL-like glycyl radical enzymes"/>
    <property type="match status" value="1"/>
</dbReference>
<dbReference type="PROSITE" id="PS51554">
    <property type="entry name" value="PFL"/>
    <property type="match status" value="1"/>
</dbReference>
<dbReference type="AlphaFoldDB" id="X1CXM1"/>
<dbReference type="GO" id="GO:0003824">
    <property type="term" value="F:catalytic activity"/>
    <property type="evidence" value="ECO:0007669"/>
    <property type="project" value="InterPro"/>
</dbReference>
<dbReference type="EMBL" id="BART01032590">
    <property type="protein sequence ID" value="GAH12582.1"/>
    <property type="molecule type" value="Genomic_DNA"/>
</dbReference>
<feature type="domain" description="PFL" evidence="1">
    <location>
        <begin position="1"/>
        <end position="109"/>
    </location>
</feature>
<evidence type="ECO:0000313" key="2">
    <source>
        <dbReference type="EMBL" id="GAH12582.1"/>
    </source>
</evidence>
<comment type="caution">
    <text evidence="2">The sequence shown here is derived from an EMBL/GenBank/DDBJ whole genome shotgun (WGS) entry which is preliminary data.</text>
</comment>
<accession>X1CXM1</accession>
<reference evidence="2" key="1">
    <citation type="journal article" date="2014" name="Front. Microbiol.">
        <title>High frequency of phylogenetically diverse reductive dehalogenase-homologous genes in deep subseafloor sedimentary metagenomes.</title>
        <authorList>
            <person name="Kawai M."/>
            <person name="Futagami T."/>
            <person name="Toyoda A."/>
            <person name="Takaki Y."/>
            <person name="Nishi S."/>
            <person name="Hori S."/>
            <person name="Arai W."/>
            <person name="Tsubouchi T."/>
            <person name="Morono Y."/>
            <person name="Uchiyama I."/>
            <person name="Ito T."/>
            <person name="Fujiyama A."/>
            <person name="Inagaki F."/>
            <person name="Takami H."/>
        </authorList>
    </citation>
    <scope>NUCLEOTIDE SEQUENCE</scope>
    <source>
        <strain evidence="2">Expedition CK06-06</strain>
    </source>
</reference>
<dbReference type="InterPro" id="IPR051215">
    <property type="entry name" value="GRE"/>
</dbReference>
<dbReference type="PANTHER" id="PTHR43641">
    <property type="entry name" value="FORMATE ACETYLTRANSFERASE 3-RELATED"/>
    <property type="match status" value="1"/>
</dbReference>
<dbReference type="Pfam" id="PF02901">
    <property type="entry name" value="PFL-like"/>
    <property type="match status" value="1"/>
</dbReference>